<evidence type="ECO:0008006" key="5">
    <source>
        <dbReference type="Google" id="ProtNLM"/>
    </source>
</evidence>
<evidence type="ECO:0000313" key="4">
    <source>
        <dbReference type="Proteomes" id="UP000030664"/>
    </source>
</evidence>
<name>A0A0B0DEC1_9MICC</name>
<dbReference type="RefSeq" id="WP_035963698.1">
    <property type="nucleotide sequence ID" value="NZ_JAQDPS010000002.1"/>
</dbReference>
<keyword evidence="2" id="KW-0472">Membrane</keyword>
<dbReference type="eggNOG" id="ENOG5033B4I">
    <property type="taxonomic scope" value="Bacteria"/>
</dbReference>
<dbReference type="STRING" id="223184.AS25_06850"/>
<evidence type="ECO:0000313" key="3">
    <source>
        <dbReference type="EMBL" id="KHE74507.1"/>
    </source>
</evidence>
<organism evidence="3 4">
    <name type="scientific">Kocuria marina</name>
    <dbReference type="NCBI Taxonomy" id="223184"/>
    <lineage>
        <taxon>Bacteria</taxon>
        <taxon>Bacillati</taxon>
        <taxon>Actinomycetota</taxon>
        <taxon>Actinomycetes</taxon>
        <taxon>Micrococcales</taxon>
        <taxon>Micrococcaceae</taxon>
        <taxon>Kocuria</taxon>
    </lineage>
</organism>
<evidence type="ECO:0000256" key="2">
    <source>
        <dbReference type="SAM" id="Phobius"/>
    </source>
</evidence>
<keyword evidence="2" id="KW-1133">Transmembrane helix</keyword>
<comment type="caution">
    <text evidence="3">The sequence shown here is derived from an EMBL/GenBank/DDBJ whole genome shotgun (WGS) entry which is preliminary data.</text>
</comment>
<proteinExistence type="predicted"/>
<evidence type="ECO:0000256" key="1">
    <source>
        <dbReference type="SAM" id="MobiDB-lite"/>
    </source>
</evidence>
<dbReference type="AlphaFoldDB" id="A0A0B0DEC1"/>
<feature type="region of interest" description="Disordered" evidence="1">
    <location>
        <begin position="1"/>
        <end position="46"/>
    </location>
</feature>
<protein>
    <recommendedName>
        <fullName evidence="5">DUF4307 domain-containing protein</fullName>
    </recommendedName>
</protein>
<feature type="transmembrane region" description="Helical" evidence="2">
    <location>
        <begin position="51"/>
        <end position="72"/>
    </location>
</feature>
<dbReference type="EMBL" id="JROM01000021">
    <property type="protein sequence ID" value="KHE74507.1"/>
    <property type="molecule type" value="Genomic_DNA"/>
</dbReference>
<dbReference type="Proteomes" id="UP000030664">
    <property type="component" value="Unassembled WGS sequence"/>
</dbReference>
<gene>
    <name evidence="3" type="ORF">AS25_06850</name>
</gene>
<sequence>MSSATPRPTSRPETGATAPGTSATQRALAQRYGTGHRAVARSPRRGPGTRGWMLIAAAATLVAALFVVWIVWGNSQRPVFKDVSFQITDSGHVYADFDLTKDPEQTVTCAVQALNEQYAVVGWTEVTIGHVPDDQLNGRTSTHRVPLRTTNLATTAGVDSCWETSG</sequence>
<accession>A0A0B0DEC1</accession>
<feature type="compositionally biased region" description="Polar residues" evidence="1">
    <location>
        <begin position="1"/>
        <end position="12"/>
    </location>
</feature>
<dbReference type="InterPro" id="IPR025443">
    <property type="entry name" value="DUF4307"/>
</dbReference>
<dbReference type="Pfam" id="PF14155">
    <property type="entry name" value="DUF4307"/>
    <property type="match status" value="1"/>
</dbReference>
<reference evidence="3 4" key="1">
    <citation type="submission" date="2014-09" db="EMBL/GenBank/DDBJ databases">
        <title>High-quality draft genome sequence of Kocuria marina SO9-6, an actinobacterium isolated from a copper mine.</title>
        <authorList>
            <person name="Castro D.B."/>
            <person name="Pereira L.B."/>
            <person name="Silva M.V."/>
            <person name="Silva B.P."/>
            <person name="Zanardi B.R."/>
            <person name="Carlos C."/>
            <person name="Belgini D.R."/>
            <person name="Limache E.G."/>
            <person name="Lacerda G.V."/>
            <person name="Nery M.B."/>
            <person name="Gomes M.B."/>
            <person name="Souza S."/>
            <person name="Silva T.M."/>
            <person name="Rodrigues V.D."/>
            <person name="Paulino L.C."/>
            <person name="Vicentini R."/>
            <person name="Ferraz L.F."/>
            <person name="Ottoboni L.M."/>
        </authorList>
    </citation>
    <scope>NUCLEOTIDE SEQUENCE [LARGE SCALE GENOMIC DNA]</scope>
    <source>
        <strain evidence="3 4">SO9-6</strain>
    </source>
</reference>
<keyword evidence="2" id="KW-0812">Transmembrane</keyword>